<evidence type="ECO:0000313" key="2">
    <source>
        <dbReference type="Proteomes" id="UP001498398"/>
    </source>
</evidence>
<keyword evidence="2" id="KW-1185">Reference proteome</keyword>
<sequence>MRRGTPFIHCFPISRLFRMCPGLPAVEITKTVYVNDDGEITLPKDLDAILPRGKAWRDVVRNEPSEDVKN</sequence>
<gene>
    <name evidence="1" type="ORF">VKT23_012751</name>
</gene>
<name>A0ABR1J7R4_9AGAR</name>
<comment type="caution">
    <text evidence="1">The sequence shown here is derived from an EMBL/GenBank/DDBJ whole genome shotgun (WGS) entry which is preliminary data.</text>
</comment>
<protein>
    <submittedName>
        <fullName evidence="1">Uncharacterized protein</fullName>
    </submittedName>
</protein>
<dbReference type="Proteomes" id="UP001498398">
    <property type="component" value="Unassembled WGS sequence"/>
</dbReference>
<reference evidence="1 2" key="1">
    <citation type="submission" date="2024-01" db="EMBL/GenBank/DDBJ databases">
        <title>A draft genome for the cacao thread blight pathogen Marasmiellus scandens.</title>
        <authorList>
            <person name="Baruah I.K."/>
            <person name="Leung J."/>
            <person name="Bukari Y."/>
            <person name="Amoako-Attah I."/>
            <person name="Meinhardt L.W."/>
            <person name="Bailey B.A."/>
            <person name="Cohen S.P."/>
        </authorList>
    </citation>
    <scope>NUCLEOTIDE SEQUENCE [LARGE SCALE GENOMIC DNA]</scope>
    <source>
        <strain evidence="1 2">GH-19</strain>
    </source>
</reference>
<evidence type="ECO:0000313" key="1">
    <source>
        <dbReference type="EMBL" id="KAK7451075.1"/>
    </source>
</evidence>
<organism evidence="1 2">
    <name type="scientific">Marasmiellus scandens</name>
    <dbReference type="NCBI Taxonomy" id="2682957"/>
    <lineage>
        <taxon>Eukaryota</taxon>
        <taxon>Fungi</taxon>
        <taxon>Dikarya</taxon>
        <taxon>Basidiomycota</taxon>
        <taxon>Agaricomycotina</taxon>
        <taxon>Agaricomycetes</taxon>
        <taxon>Agaricomycetidae</taxon>
        <taxon>Agaricales</taxon>
        <taxon>Marasmiineae</taxon>
        <taxon>Omphalotaceae</taxon>
        <taxon>Marasmiellus</taxon>
    </lineage>
</organism>
<accession>A0ABR1J7R4</accession>
<proteinExistence type="predicted"/>
<dbReference type="EMBL" id="JBANRG010000032">
    <property type="protein sequence ID" value="KAK7451075.1"/>
    <property type="molecule type" value="Genomic_DNA"/>
</dbReference>